<proteinExistence type="predicted"/>
<dbReference type="EMBL" id="UYJE01000760">
    <property type="protein sequence ID" value="VDH96061.1"/>
    <property type="molecule type" value="Genomic_DNA"/>
</dbReference>
<evidence type="ECO:0000313" key="3">
    <source>
        <dbReference type="Proteomes" id="UP000596742"/>
    </source>
</evidence>
<dbReference type="OrthoDB" id="6201450at2759"/>
<protein>
    <submittedName>
        <fullName evidence="2">Uncharacterized protein</fullName>
    </submittedName>
</protein>
<evidence type="ECO:0000256" key="1">
    <source>
        <dbReference type="SAM" id="MobiDB-lite"/>
    </source>
</evidence>
<comment type="caution">
    <text evidence="2">The sequence shown here is derived from an EMBL/GenBank/DDBJ whole genome shotgun (WGS) entry which is preliminary data.</text>
</comment>
<feature type="region of interest" description="Disordered" evidence="1">
    <location>
        <begin position="1"/>
        <end position="109"/>
    </location>
</feature>
<reference evidence="2" key="1">
    <citation type="submission" date="2018-11" db="EMBL/GenBank/DDBJ databases">
        <authorList>
            <person name="Alioto T."/>
            <person name="Alioto T."/>
        </authorList>
    </citation>
    <scope>NUCLEOTIDE SEQUENCE</scope>
</reference>
<name>A0A8B6BW54_MYTGA</name>
<sequence length="127" mass="13324">MTILPQDHFPCRNPASDPKFGAPGCKWVLNGSANPIARSRAGRERRGSEKEGTSSKGGQTRADSEVARPALGNIPSRGGQGDEKPVRGGYDSDVGEERGKDQSLGVQQDDLGIAANIAAKVAPAQDR</sequence>
<dbReference type="AlphaFoldDB" id="A0A8B6BW54"/>
<feature type="compositionally biased region" description="Basic and acidic residues" evidence="1">
    <location>
        <begin position="41"/>
        <end position="53"/>
    </location>
</feature>
<dbReference type="Proteomes" id="UP000596742">
    <property type="component" value="Unassembled WGS sequence"/>
</dbReference>
<accession>A0A8B6BW54</accession>
<gene>
    <name evidence="2" type="ORF">MGAL_10B038010</name>
</gene>
<keyword evidence="3" id="KW-1185">Reference proteome</keyword>
<organism evidence="2 3">
    <name type="scientific">Mytilus galloprovincialis</name>
    <name type="common">Mediterranean mussel</name>
    <dbReference type="NCBI Taxonomy" id="29158"/>
    <lineage>
        <taxon>Eukaryota</taxon>
        <taxon>Metazoa</taxon>
        <taxon>Spiralia</taxon>
        <taxon>Lophotrochozoa</taxon>
        <taxon>Mollusca</taxon>
        <taxon>Bivalvia</taxon>
        <taxon>Autobranchia</taxon>
        <taxon>Pteriomorphia</taxon>
        <taxon>Mytilida</taxon>
        <taxon>Mytiloidea</taxon>
        <taxon>Mytilidae</taxon>
        <taxon>Mytilinae</taxon>
        <taxon>Mytilus</taxon>
    </lineage>
</organism>
<evidence type="ECO:0000313" key="2">
    <source>
        <dbReference type="EMBL" id="VDH96061.1"/>
    </source>
</evidence>